<dbReference type="PANTHER" id="PTHR43431">
    <property type="entry name" value="OXIDOREDUCTASE, SHORT CHAIN DEHYDROGENASE/REDUCTASE FAMILY (AFU_ORTHOLOGUE AFUA_5G14000)"/>
    <property type="match status" value="1"/>
</dbReference>
<dbReference type="InterPro" id="IPR036291">
    <property type="entry name" value="NAD(P)-bd_dom_sf"/>
</dbReference>
<name>A0A8H3I4T5_9LECA</name>
<dbReference type="SUPFAM" id="SSF51735">
    <property type="entry name" value="NAD(P)-binding Rossmann-fold domains"/>
    <property type="match status" value="1"/>
</dbReference>
<dbReference type="OrthoDB" id="5399006at2759"/>
<evidence type="ECO:0008006" key="3">
    <source>
        <dbReference type="Google" id="ProtNLM"/>
    </source>
</evidence>
<sequence>MSSSHQFSQPIAIIQGVGPGTGASVARKFAAKYPVVLLSRTEKSYKDIVDEINAAGGTAIGIPTDVADQESVQKTFEKINQLGEGGGKPKVATAVLNGLGTFVKKPFLDLTYDEFTTAYESPGRVSTSYIERGTFLFAHHVLPLLLAYKGTASGDSHPPTLIFTGATASIKGSAQFGSFAAGKWAARALSQSLAREFGPQGVHVAHSIIDGIIDIPRTKDWHVEHPDGKISPEAIADAYWHLHTQPRTSFTYEIDMRPYSERW</sequence>
<reference evidence="1" key="1">
    <citation type="submission" date="2021-03" db="EMBL/GenBank/DDBJ databases">
        <authorList>
            <person name="Tagirdzhanova G."/>
        </authorList>
    </citation>
    <scope>NUCLEOTIDE SEQUENCE</scope>
</reference>
<evidence type="ECO:0000313" key="1">
    <source>
        <dbReference type="EMBL" id="CAF9903335.1"/>
    </source>
</evidence>
<comment type="caution">
    <text evidence="1">The sequence shown here is derived from an EMBL/GenBank/DDBJ whole genome shotgun (WGS) entry which is preliminary data.</text>
</comment>
<protein>
    <recommendedName>
        <fullName evidence="3">NAD(P)-binding protein</fullName>
    </recommendedName>
</protein>
<gene>
    <name evidence="1" type="ORF">GOMPHAMPRED_000196</name>
</gene>
<dbReference type="Proteomes" id="UP000664169">
    <property type="component" value="Unassembled WGS sequence"/>
</dbReference>
<dbReference type="EMBL" id="CAJPDQ010000001">
    <property type="protein sequence ID" value="CAF9903335.1"/>
    <property type="molecule type" value="Genomic_DNA"/>
</dbReference>
<dbReference type="InterPro" id="IPR002347">
    <property type="entry name" value="SDR_fam"/>
</dbReference>
<dbReference type="PRINTS" id="PR00081">
    <property type="entry name" value="GDHRDH"/>
</dbReference>
<dbReference type="PANTHER" id="PTHR43431:SF7">
    <property type="entry name" value="OXIDOREDUCTASE, SHORT CHAIN DEHYDROGENASE_REDUCTASE FAMILY (AFU_ORTHOLOGUE AFUA_5G14000)"/>
    <property type="match status" value="1"/>
</dbReference>
<evidence type="ECO:0000313" key="2">
    <source>
        <dbReference type="Proteomes" id="UP000664169"/>
    </source>
</evidence>
<dbReference type="Gene3D" id="3.40.50.720">
    <property type="entry name" value="NAD(P)-binding Rossmann-like Domain"/>
    <property type="match status" value="1"/>
</dbReference>
<organism evidence="1 2">
    <name type="scientific">Gomphillus americanus</name>
    <dbReference type="NCBI Taxonomy" id="1940652"/>
    <lineage>
        <taxon>Eukaryota</taxon>
        <taxon>Fungi</taxon>
        <taxon>Dikarya</taxon>
        <taxon>Ascomycota</taxon>
        <taxon>Pezizomycotina</taxon>
        <taxon>Lecanoromycetes</taxon>
        <taxon>OSLEUM clade</taxon>
        <taxon>Ostropomycetidae</taxon>
        <taxon>Ostropales</taxon>
        <taxon>Graphidaceae</taxon>
        <taxon>Gomphilloideae</taxon>
        <taxon>Gomphillus</taxon>
    </lineage>
</organism>
<accession>A0A8H3I4T5</accession>
<dbReference type="Pfam" id="PF00106">
    <property type="entry name" value="adh_short"/>
    <property type="match status" value="1"/>
</dbReference>
<dbReference type="AlphaFoldDB" id="A0A8H3I4T5"/>
<proteinExistence type="predicted"/>
<keyword evidence="2" id="KW-1185">Reference proteome</keyword>